<dbReference type="OMA" id="SYHEPRR"/>
<proteinExistence type="predicted"/>
<dbReference type="GO" id="GO:0003735">
    <property type="term" value="F:structural constituent of ribosome"/>
    <property type="evidence" value="ECO:0007669"/>
    <property type="project" value="InterPro"/>
</dbReference>
<dbReference type="InterPro" id="IPR044884">
    <property type="entry name" value="Ribosomal_mL55_sf"/>
</dbReference>
<accession>V4BHI3</accession>
<dbReference type="EMBL" id="KB202752">
    <property type="protein sequence ID" value="ESO88149.1"/>
    <property type="molecule type" value="Genomic_DNA"/>
</dbReference>
<gene>
    <name evidence="1" type="ORF">LOTGIDRAFT_204404</name>
</gene>
<keyword evidence="2" id="KW-1185">Reference proteome</keyword>
<dbReference type="GO" id="GO:0005762">
    <property type="term" value="C:mitochondrial large ribosomal subunit"/>
    <property type="evidence" value="ECO:0007669"/>
    <property type="project" value="InterPro"/>
</dbReference>
<dbReference type="PANTHER" id="PTHR34095">
    <property type="entry name" value="39S RIBOSOMAL PROTEIN L55, MITOCHONDRIAL"/>
    <property type="match status" value="1"/>
</dbReference>
<evidence type="ECO:0000313" key="1">
    <source>
        <dbReference type="EMBL" id="ESO88149.1"/>
    </source>
</evidence>
<organism evidence="1 2">
    <name type="scientific">Lottia gigantea</name>
    <name type="common">Giant owl limpet</name>
    <dbReference type="NCBI Taxonomy" id="225164"/>
    <lineage>
        <taxon>Eukaryota</taxon>
        <taxon>Metazoa</taxon>
        <taxon>Spiralia</taxon>
        <taxon>Lophotrochozoa</taxon>
        <taxon>Mollusca</taxon>
        <taxon>Gastropoda</taxon>
        <taxon>Patellogastropoda</taxon>
        <taxon>Lottioidea</taxon>
        <taxon>Lottiidae</taxon>
        <taxon>Lottia</taxon>
    </lineage>
</organism>
<dbReference type="HOGENOM" id="CLU_139855_0_0_1"/>
<evidence type="ECO:0008006" key="3">
    <source>
        <dbReference type="Google" id="ProtNLM"/>
    </source>
</evidence>
<sequence>MATSLARLKSTICQACRQQIVSVPVRYNSNRTSVCRLNRGYYARMYPTVLVLPNGASLNIRYREPRKIIKLAVVFDDLTDEEKEARLRARKPKKKIIIEDEEEDDFDVDQYKYLWKKG</sequence>
<evidence type="ECO:0000313" key="2">
    <source>
        <dbReference type="Proteomes" id="UP000030746"/>
    </source>
</evidence>
<dbReference type="PANTHER" id="PTHR34095:SF1">
    <property type="entry name" value="LARGE RIBOSOMAL SUBUNIT PROTEIN ML55"/>
    <property type="match status" value="1"/>
</dbReference>
<dbReference type="InterPro" id="IPR018615">
    <property type="entry name" value="Ribosomal_mL55"/>
</dbReference>
<dbReference type="Gene3D" id="6.20.130.20">
    <property type="entry name" value="Mitochondrial ribosomal protein L55"/>
    <property type="match status" value="1"/>
</dbReference>
<dbReference type="Pfam" id="PF09776">
    <property type="entry name" value="Mitoc_L55"/>
    <property type="match status" value="1"/>
</dbReference>
<name>V4BHI3_LOTGI</name>
<dbReference type="AlphaFoldDB" id="V4BHI3"/>
<dbReference type="OrthoDB" id="9986315at2759"/>
<protein>
    <recommendedName>
        <fullName evidence="3">39S ribosomal protein L55, mitochondrial</fullName>
    </recommendedName>
</protein>
<dbReference type="GeneID" id="20245713"/>
<dbReference type="KEGG" id="lgi:LOTGIDRAFT_204404"/>
<dbReference type="CTD" id="20245713"/>
<reference evidence="1 2" key="1">
    <citation type="journal article" date="2013" name="Nature">
        <title>Insights into bilaterian evolution from three spiralian genomes.</title>
        <authorList>
            <person name="Simakov O."/>
            <person name="Marletaz F."/>
            <person name="Cho S.J."/>
            <person name="Edsinger-Gonzales E."/>
            <person name="Havlak P."/>
            <person name="Hellsten U."/>
            <person name="Kuo D.H."/>
            <person name="Larsson T."/>
            <person name="Lv J."/>
            <person name="Arendt D."/>
            <person name="Savage R."/>
            <person name="Osoegawa K."/>
            <person name="de Jong P."/>
            <person name="Grimwood J."/>
            <person name="Chapman J.A."/>
            <person name="Shapiro H."/>
            <person name="Aerts A."/>
            <person name="Otillar R.P."/>
            <person name="Terry A.Y."/>
            <person name="Boore J.L."/>
            <person name="Grigoriev I.V."/>
            <person name="Lindberg D.R."/>
            <person name="Seaver E.C."/>
            <person name="Weisblat D.A."/>
            <person name="Putnam N.H."/>
            <person name="Rokhsar D.S."/>
        </authorList>
    </citation>
    <scope>NUCLEOTIDE SEQUENCE [LARGE SCALE GENOMIC DNA]</scope>
</reference>
<dbReference type="STRING" id="225164.V4BHI3"/>
<dbReference type="GO" id="GO:0006412">
    <property type="term" value="P:translation"/>
    <property type="evidence" value="ECO:0007669"/>
    <property type="project" value="TreeGrafter"/>
</dbReference>
<dbReference type="RefSeq" id="XP_009061176.1">
    <property type="nucleotide sequence ID" value="XM_009062928.1"/>
</dbReference>
<dbReference type="Proteomes" id="UP000030746">
    <property type="component" value="Unassembled WGS sequence"/>
</dbReference>